<comment type="caution">
    <text evidence="1">The sequence shown here is derived from an EMBL/GenBank/DDBJ whole genome shotgun (WGS) entry which is preliminary data.</text>
</comment>
<reference evidence="1 2" key="1">
    <citation type="journal article" date="2014" name="Antonie Van Leeuwenhoek">
        <title>Roseivivax atlanticus sp. nov., isolated from surface seawater of the Atlantic Ocean.</title>
        <authorList>
            <person name="Li G."/>
            <person name="Lai Q."/>
            <person name="Liu X."/>
            <person name="Sun F."/>
            <person name="Shao Z."/>
        </authorList>
    </citation>
    <scope>NUCLEOTIDE SEQUENCE [LARGE SCALE GENOMIC DNA]</scope>
    <source>
        <strain evidence="1 2">22II-s10s</strain>
    </source>
</reference>
<dbReference type="RefSeq" id="WP_043842854.1">
    <property type="nucleotide sequence ID" value="NZ_AQQW01000003.1"/>
</dbReference>
<accession>W4HL96</accession>
<name>W4HL96_9RHOB</name>
<sequence>MIVVIGFIIAFALMFFFGNRATRACRWREYRASDTESTWTCVQCGAKTTGLPRKSPEMCLRDNA</sequence>
<dbReference type="STRING" id="1379903.ATO8_05816"/>
<proteinExistence type="predicted"/>
<evidence type="ECO:0000313" key="1">
    <source>
        <dbReference type="EMBL" id="ETW13522.1"/>
    </source>
</evidence>
<dbReference type="Proteomes" id="UP000019063">
    <property type="component" value="Unassembled WGS sequence"/>
</dbReference>
<gene>
    <name evidence="1" type="ORF">ATO8_05816</name>
</gene>
<organism evidence="1 2">
    <name type="scientific">Roseivivax marinus</name>
    <dbReference type="NCBI Taxonomy" id="1379903"/>
    <lineage>
        <taxon>Bacteria</taxon>
        <taxon>Pseudomonadati</taxon>
        <taxon>Pseudomonadota</taxon>
        <taxon>Alphaproteobacteria</taxon>
        <taxon>Rhodobacterales</taxon>
        <taxon>Roseobacteraceae</taxon>
        <taxon>Roseivivax</taxon>
    </lineage>
</organism>
<protein>
    <submittedName>
        <fullName evidence="1">Uncharacterized protein</fullName>
    </submittedName>
</protein>
<dbReference type="EMBL" id="AQQW01000003">
    <property type="protein sequence ID" value="ETW13522.1"/>
    <property type="molecule type" value="Genomic_DNA"/>
</dbReference>
<dbReference type="eggNOG" id="ENOG5033BXX">
    <property type="taxonomic scope" value="Bacteria"/>
</dbReference>
<dbReference type="AlphaFoldDB" id="W4HL96"/>
<evidence type="ECO:0000313" key="2">
    <source>
        <dbReference type="Proteomes" id="UP000019063"/>
    </source>
</evidence>
<keyword evidence="2" id="KW-1185">Reference proteome</keyword>